<organism evidence="3 4">
    <name type="scientific">Trinickia terrae</name>
    <dbReference type="NCBI Taxonomy" id="2571161"/>
    <lineage>
        <taxon>Bacteria</taxon>
        <taxon>Pseudomonadati</taxon>
        <taxon>Pseudomonadota</taxon>
        <taxon>Betaproteobacteria</taxon>
        <taxon>Burkholderiales</taxon>
        <taxon>Burkholderiaceae</taxon>
        <taxon>Trinickia</taxon>
    </lineage>
</organism>
<name>A0A4U1I9I6_9BURK</name>
<feature type="domain" description="Thioredoxin-like fold" evidence="2">
    <location>
        <begin position="154"/>
        <end position="249"/>
    </location>
</feature>
<evidence type="ECO:0000313" key="3">
    <source>
        <dbReference type="EMBL" id="TKC90164.1"/>
    </source>
</evidence>
<keyword evidence="4" id="KW-1185">Reference proteome</keyword>
<dbReference type="Proteomes" id="UP000305539">
    <property type="component" value="Unassembled WGS sequence"/>
</dbReference>
<comment type="caution">
    <text evidence="3">The sequence shown here is derived from an EMBL/GenBank/DDBJ whole genome shotgun (WGS) entry which is preliminary data.</text>
</comment>
<dbReference type="Gene3D" id="3.40.30.10">
    <property type="entry name" value="Glutaredoxin"/>
    <property type="match status" value="1"/>
</dbReference>
<feature type="chain" id="PRO_5020270229" evidence="1">
    <location>
        <begin position="21"/>
        <end position="303"/>
    </location>
</feature>
<feature type="signal peptide" evidence="1">
    <location>
        <begin position="1"/>
        <end position="20"/>
    </location>
</feature>
<dbReference type="InterPro" id="IPR051470">
    <property type="entry name" value="Thiol:disulfide_interchange"/>
</dbReference>
<gene>
    <name evidence="3" type="ORF">FAZ69_08425</name>
</gene>
<dbReference type="Gene3D" id="3.10.450.70">
    <property type="entry name" value="Disulphide bond isomerase, DsbC/G, N-terminal"/>
    <property type="match status" value="1"/>
</dbReference>
<evidence type="ECO:0000313" key="4">
    <source>
        <dbReference type="Proteomes" id="UP000305539"/>
    </source>
</evidence>
<evidence type="ECO:0000256" key="1">
    <source>
        <dbReference type="SAM" id="SignalP"/>
    </source>
</evidence>
<dbReference type="PANTHER" id="PTHR35272">
    <property type="entry name" value="THIOL:DISULFIDE INTERCHANGE PROTEIN DSBC-RELATED"/>
    <property type="match status" value="1"/>
</dbReference>
<dbReference type="PANTHER" id="PTHR35272:SF4">
    <property type="entry name" value="THIOL:DISULFIDE INTERCHANGE PROTEIN DSBG"/>
    <property type="match status" value="1"/>
</dbReference>
<dbReference type="SUPFAM" id="SSF54423">
    <property type="entry name" value="DsbC/DsbG N-terminal domain-like"/>
    <property type="match status" value="1"/>
</dbReference>
<sequence>MKKAHVAALIALMISLNVNAAPDAATPPSLPAGVVKPAFFDVHGIRVLNWQRGAGGLNVWQVDRNGMKTVFYSTPDNKTLISGVLWDAATGAVQSDAYITPAMTAPQNVARINGEAGVMQAVDARSASQAAAPAQAQDQTGAVAQSITGVAALTGVREGRANASKTIYIMFDPRCPHCRSVYDQSRDFVAHGGSIKWLPVTVLGNPPDGLNRVAAIVQAKDPVAAMNVIEHAAMIGQQDVKPSTVSAVSANEEYFWAAFNRNPGAGTPGVPVAFFQDRNGAPQMVSDIDDPALLKRIFEEVGK</sequence>
<accession>A0A4U1I9I6</accession>
<reference evidence="3 4" key="1">
    <citation type="submission" date="2019-04" db="EMBL/GenBank/DDBJ databases">
        <title>Trinickia sp. 7GSK02, isolated from subtropical forest soil.</title>
        <authorList>
            <person name="Gao Z.-H."/>
            <person name="Qiu L.-H."/>
        </authorList>
    </citation>
    <scope>NUCLEOTIDE SEQUENCE [LARGE SCALE GENOMIC DNA]</scope>
    <source>
        <strain evidence="3 4">7GSK02</strain>
    </source>
</reference>
<dbReference type="InterPro" id="IPR036249">
    <property type="entry name" value="Thioredoxin-like_sf"/>
</dbReference>
<dbReference type="Pfam" id="PF13462">
    <property type="entry name" value="Thioredoxin_4"/>
    <property type="match status" value="1"/>
</dbReference>
<protein>
    <submittedName>
        <fullName evidence="3">DsbC family protein</fullName>
    </submittedName>
</protein>
<dbReference type="InterPro" id="IPR012336">
    <property type="entry name" value="Thioredoxin-like_fold"/>
</dbReference>
<dbReference type="OrthoDB" id="5298214at2"/>
<evidence type="ECO:0000259" key="2">
    <source>
        <dbReference type="Pfam" id="PF13462"/>
    </source>
</evidence>
<proteinExistence type="predicted"/>
<dbReference type="SUPFAM" id="SSF52833">
    <property type="entry name" value="Thioredoxin-like"/>
    <property type="match status" value="1"/>
</dbReference>
<dbReference type="GO" id="GO:0042597">
    <property type="term" value="C:periplasmic space"/>
    <property type="evidence" value="ECO:0007669"/>
    <property type="project" value="InterPro"/>
</dbReference>
<dbReference type="InterPro" id="IPR009094">
    <property type="entry name" value="DiS-bond_isomerase_DsbC/G_N_sf"/>
</dbReference>
<dbReference type="EMBL" id="SWJE01000004">
    <property type="protein sequence ID" value="TKC90164.1"/>
    <property type="molecule type" value="Genomic_DNA"/>
</dbReference>
<keyword evidence="1" id="KW-0732">Signal</keyword>
<dbReference type="AlphaFoldDB" id="A0A4U1I9I6"/>